<dbReference type="PANTHER" id="PTHR43591:SF110">
    <property type="entry name" value="RHODANESE DOMAIN-CONTAINING PROTEIN"/>
    <property type="match status" value="1"/>
</dbReference>
<dbReference type="Proteomes" id="UP001501777">
    <property type="component" value="Unassembled WGS sequence"/>
</dbReference>
<dbReference type="SUPFAM" id="SSF53335">
    <property type="entry name" value="S-adenosyl-L-methionine-dependent methyltransferases"/>
    <property type="match status" value="1"/>
</dbReference>
<dbReference type="RefSeq" id="WP_344400713.1">
    <property type="nucleotide sequence ID" value="NZ_BAAASG010000007.1"/>
</dbReference>
<keyword evidence="3" id="KW-1185">Reference proteome</keyword>
<dbReference type="CDD" id="cd02440">
    <property type="entry name" value="AdoMet_MTases"/>
    <property type="match status" value="1"/>
</dbReference>
<feature type="domain" description="Methyltransferase type 11" evidence="1">
    <location>
        <begin position="39"/>
        <end position="135"/>
    </location>
</feature>
<reference evidence="3" key="1">
    <citation type="journal article" date="2019" name="Int. J. Syst. Evol. Microbiol.">
        <title>The Global Catalogue of Microorganisms (GCM) 10K type strain sequencing project: providing services to taxonomists for standard genome sequencing and annotation.</title>
        <authorList>
            <consortium name="The Broad Institute Genomics Platform"/>
            <consortium name="The Broad Institute Genome Sequencing Center for Infectious Disease"/>
            <person name="Wu L."/>
            <person name="Ma J."/>
        </authorList>
    </citation>
    <scope>NUCLEOTIDE SEQUENCE [LARGE SCALE GENOMIC DNA]</scope>
    <source>
        <strain evidence="3">JCM 4395</strain>
    </source>
</reference>
<evidence type="ECO:0000313" key="2">
    <source>
        <dbReference type="EMBL" id="GAA2489225.1"/>
    </source>
</evidence>
<comment type="caution">
    <text evidence="2">The sequence shown here is derived from an EMBL/GenBank/DDBJ whole genome shotgun (WGS) entry which is preliminary data.</text>
</comment>
<protein>
    <recommendedName>
        <fullName evidence="1">Methyltransferase type 11 domain-containing protein</fullName>
    </recommendedName>
</protein>
<accession>A0ABP5YYG9</accession>
<dbReference type="InterPro" id="IPR013216">
    <property type="entry name" value="Methyltransf_11"/>
</dbReference>
<dbReference type="EMBL" id="BAAASG010000007">
    <property type="protein sequence ID" value="GAA2489225.1"/>
    <property type="molecule type" value="Genomic_DNA"/>
</dbReference>
<proteinExistence type="predicted"/>
<organism evidence="2 3">
    <name type="scientific">Streptomyces longisporus</name>
    <dbReference type="NCBI Taxonomy" id="1948"/>
    <lineage>
        <taxon>Bacteria</taxon>
        <taxon>Bacillati</taxon>
        <taxon>Actinomycetota</taxon>
        <taxon>Actinomycetes</taxon>
        <taxon>Kitasatosporales</taxon>
        <taxon>Streptomycetaceae</taxon>
        <taxon>Streptomyces</taxon>
    </lineage>
</organism>
<evidence type="ECO:0000313" key="3">
    <source>
        <dbReference type="Proteomes" id="UP001501777"/>
    </source>
</evidence>
<dbReference type="InterPro" id="IPR029063">
    <property type="entry name" value="SAM-dependent_MTases_sf"/>
</dbReference>
<gene>
    <name evidence="2" type="ORF">GCM10010276_30100</name>
</gene>
<dbReference type="PANTHER" id="PTHR43591">
    <property type="entry name" value="METHYLTRANSFERASE"/>
    <property type="match status" value="1"/>
</dbReference>
<sequence length="215" mass="23314">MNEPGGQAAYWNGPGATKTFTHPVHHSWLAGVDQDARILDYGCGYGRVTAELQDRGFSRVSGVDPSPRLVERGRSARPDLSLEVLPAPPALPHASASVDVVLLFAVLTCVPDDAAQRALVAELVRVLAPGGLLYVSDLLLQDDERNRDRYTAHAHRFGTPYGVFTTDDGAVCRHHDIAGLRTLLAGLDPVAERRIDVLTMNGHRTQGVQLLTRKP</sequence>
<dbReference type="Gene3D" id="3.40.50.150">
    <property type="entry name" value="Vaccinia Virus protein VP39"/>
    <property type="match status" value="1"/>
</dbReference>
<evidence type="ECO:0000259" key="1">
    <source>
        <dbReference type="Pfam" id="PF08241"/>
    </source>
</evidence>
<dbReference type="Pfam" id="PF08241">
    <property type="entry name" value="Methyltransf_11"/>
    <property type="match status" value="1"/>
</dbReference>
<name>A0ABP5YYG9_STRLO</name>